<dbReference type="OrthoDB" id="419598at2759"/>
<evidence type="ECO:0000256" key="2">
    <source>
        <dbReference type="ARBA" id="ARBA00023002"/>
    </source>
</evidence>
<dbReference type="Gene3D" id="3.90.25.10">
    <property type="entry name" value="UDP-galactose 4-epimerase, domain 1"/>
    <property type="match status" value="1"/>
</dbReference>
<dbReference type="PANTHER" id="PTHR47706:SF9">
    <property type="entry name" value="NMRA-LIKE DOMAIN-CONTAINING PROTEIN-RELATED"/>
    <property type="match status" value="1"/>
</dbReference>
<keyword evidence="2" id="KW-0560">Oxidoreductase</keyword>
<evidence type="ECO:0000259" key="3">
    <source>
        <dbReference type="Pfam" id="PF05368"/>
    </source>
</evidence>
<dbReference type="OMA" id="RTHCITL"/>
<dbReference type="SUPFAM" id="SSF51735">
    <property type="entry name" value="NAD(P)-binding Rossmann-fold domains"/>
    <property type="match status" value="1"/>
</dbReference>
<proteinExistence type="predicted"/>
<dbReference type="InterPro" id="IPR008030">
    <property type="entry name" value="NmrA-like"/>
</dbReference>
<sequence>MSRPKVLLIGATGNTGGSILAAMLAADQFDIELLIRPTSVPKPAVQALLQRDNLSHRVVDLDLPEDALVPALAGIDILISTLGPATVAQEKTLVRAAKRAGVQRFVPSSWVTVAPPRGAMLLREEKEAILTELRAQEMDYTVIDVGYWYQLSLPVVPSGRLSYAIPVPSTTIHGDGTAPTILTDLRDIGRFVVRIVADPRTRNRSVYTCSAVLSENEIFGIVEAVSGESVGRLHESEEETLHHADQALAELAADPTDFWKRAQVYLAQYRCSKYVRRENTPQKAAELGYLDARVLYPDLETVGFGEFVGEVLAGRGRNPYPRSGL</sequence>
<dbReference type="VEuPathDB" id="FungiDB:ASPACDRAFT_1856274"/>
<name>A0A1L9WTZ1_ASPA1</name>
<evidence type="ECO:0000313" key="5">
    <source>
        <dbReference type="Proteomes" id="UP000184546"/>
    </source>
</evidence>
<organism evidence="4 5">
    <name type="scientific">Aspergillus aculeatus (strain ATCC 16872 / CBS 172.66 / WB 5094)</name>
    <dbReference type="NCBI Taxonomy" id="690307"/>
    <lineage>
        <taxon>Eukaryota</taxon>
        <taxon>Fungi</taxon>
        <taxon>Dikarya</taxon>
        <taxon>Ascomycota</taxon>
        <taxon>Pezizomycotina</taxon>
        <taxon>Eurotiomycetes</taxon>
        <taxon>Eurotiomycetidae</taxon>
        <taxon>Eurotiales</taxon>
        <taxon>Aspergillaceae</taxon>
        <taxon>Aspergillus</taxon>
        <taxon>Aspergillus subgen. Circumdati</taxon>
    </lineage>
</organism>
<keyword evidence="1" id="KW-0521">NADP</keyword>
<dbReference type="STRING" id="690307.A0A1L9WTZ1"/>
<evidence type="ECO:0000313" key="4">
    <source>
        <dbReference type="EMBL" id="OJJ99696.1"/>
    </source>
</evidence>
<dbReference type="GO" id="GO:0016491">
    <property type="term" value="F:oxidoreductase activity"/>
    <property type="evidence" value="ECO:0007669"/>
    <property type="project" value="UniProtKB-KW"/>
</dbReference>
<dbReference type="Pfam" id="PF05368">
    <property type="entry name" value="NmrA"/>
    <property type="match status" value="1"/>
</dbReference>
<dbReference type="EMBL" id="KV878977">
    <property type="protein sequence ID" value="OJJ99696.1"/>
    <property type="molecule type" value="Genomic_DNA"/>
</dbReference>
<dbReference type="InterPro" id="IPR051609">
    <property type="entry name" value="NmrA/Isoflavone_reductase-like"/>
</dbReference>
<dbReference type="Gene3D" id="3.40.50.720">
    <property type="entry name" value="NAD(P)-binding Rossmann-like Domain"/>
    <property type="match status" value="1"/>
</dbReference>
<dbReference type="GeneID" id="30971294"/>
<dbReference type="RefSeq" id="XP_020056036.1">
    <property type="nucleotide sequence ID" value="XM_020197480.1"/>
</dbReference>
<dbReference type="Proteomes" id="UP000184546">
    <property type="component" value="Unassembled WGS sequence"/>
</dbReference>
<reference evidence="5" key="1">
    <citation type="journal article" date="2017" name="Genome Biol.">
        <title>Comparative genomics reveals high biological diversity and specific adaptations in the industrially and medically important fungal genus Aspergillus.</title>
        <authorList>
            <person name="de Vries R.P."/>
            <person name="Riley R."/>
            <person name="Wiebenga A."/>
            <person name="Aguilar-Osorio G."/>
            <person name="Amillis S."/>
            <person name="Uchima C.A."/>
            <person name="Anderluh G."/>
            <person name="Asadollahi M."/>
            <person name="Askin M."/>
            <person name="Barry K."/>
            <person name="Battaglia E."/>
            <person name="Bayram O."/>
            <person name="Benocci T."/>
            <person name="Braus-Stromeyer S.A."/>
            <person name="Caldana C."/>
            <person name="Canovas D."/>
            <person name="Cerqueira G.C."/>
            <person name="Chen F."/>
            <person name="Chen W."/>
            <person name="Choi C."/>
            <person name="Clum A."/>
            <person name="Dos Santos R.A."/>
            <person name="Damasio A.R."/>
            <person name="Diallinas G."/>
            <person name="Emri T."/>
            <person name="Fekete E."/>
            <person name="Flipphi M."/>
            <person name="Freyberg S."/>
            <person name="Gallo A."/>
            <person name="Gournas C."/>
            <person name="Habgood R."/>
            <person name="Hainaut M."/>
            <person name="Harispe M.L."/>
            <person name="Henrissat B."/>
            <person name="Hilden K.S."/>
            <person name="Hope R."/>
            <person name="Hossain A."/>
            <person name="Karabika E."/>
            <person name="Karaffa L."/>
            <person name="Karanyi Z."/>
            <person name="Krasevec N."/>
            <person name="Kuo A."/>
            <person name="Kusch H."/>
            <person name="LaButti K."/>
            <person name="Lagendijk E.L."/>
            <person name="Lapidus A."/>
            <person name="Levasseur A."/>
            <person name="Lindquist E."/>
            <person name="Lipzen A."/>
            <person name="Logrieco A.F."/>
            <person name="MacCabe A."/>
            <person name="Maekelae M.R."/>
            <person name="Malavazi I."/>
            <person name="Melin P."/>
            <person name="Meyer V."/>
            <person name="Mielnichuk N."/>
            <person name="Miskei M."/>
            <person name="Molnar A.P."/>
            <person name="Mule G."/>
            <person name="Ngan C.Y."/>
            <person name="Orejas M."/>
            <person name="Orosz E."/>
            <person name="Ouedraogo J.P."/>
            <person name="Overkamp K.M."/>
            <person name="Park H.-S."/>
            <person name="Perrone G."/>
            <person name="Piumi F."/>
            <person name="Punt P.J."/>
            <person name="Ram A.F."/>
            <person name="Ramon A."/>
            <person name="Rauscher S."/>
            <person name="Record E."/>
            <person name="Riano-Pachon D.M."/>
            <person name="Robert V."/>
            <person name="Roehrig J."/>
            <person name="Ruller R."/>
            <person name="Salamov A."/>
            <person name="Salih N.S."/>
            <person name="Samson R.A."/>
            <person name="Sandor E."/>
            <person name="Sanguinetti M."/>
            <person name="Schuetze T."/>
            <person name="Sepcic K."/>
            <person name="Shelest E."/>
            <person name="Sherlock G."/>
            <person name="Sophianopoulou V."/>
            <person name="Squina F.M."/>
            <person name="Sun H."/>
            <person name="Susca A."/>
            <person name="Todd R.B."/>
            <person name="Tsang A."/>
            <person name="Unkles S.E."/>
            <person name="van de Wiele N."/>
            <person name="van Rossen-Uffink D."/>
            <person name="Oliveira J.V."/>
            <person name="Vesth T.C."/>
            <person name="Visser J."/>
            <person name="Yu J.-H."/>
            <person name="Zhou M."/>
            <person name="Andersen M.R."/>
            <person name="Archer D.B."/>
            <person name="Baker S.E."/>
            <person name="Benoit I."/>
            <person name="Brakhage A.A."/>
            <person name="Braus G.H."/>
            <person name="Fischer R."/>
            <person name="Frisvad J.C."/>
            <person name="Goldman G.H."/>
            <person name="Houbraken J."/>
            <person name="Oakley B."/>
            <person name="Pocsi I."/>
            <person name="Scazzocchio C."/>
            <person name="Seiboth B."/>
            <person name="vanKuyk P.A."/>
            <person name="Wortman J."/>
            <person name="Dyer P.S."/>
            <person name="Grigoriev I.V."/>
        </authorList>
    </citation>
    <scope>NUCLEOTIDE SEQUENCE [LARGE SCALE GENOMIC DNA]</scope>
    <source>
        <strain evidence="5">ATCC 16872 / CBS 172.66 / WB 5094</strain>
    </source>
</reference>
<dbReference type="PANTHER" id="PTHR47706">
    <property type="entry name" value="NMRA-LIKE FAMILY PROTEIN"/>
    <property type="match status" value="1"/>
</dbReference>
<dbReference type="InterPro" id="IPR036291">
    <property type="entry name" value="NAD(P)-bd_dom_sf"/>
</dbReference>
<keyword evidence="5" id="KW-1185">Reference proteome</keyword>
<gene>
    <name evidence="4" type="ORF">ASPACDRAFT_1856274</name>
</gene>
<feature type="domain" description="NmrA-like" evidence="3">
    <location>
        <begin position="5"/>
        <end position="243"/>
    </location>
</feature>
<dbReference type="AlphaFoldDB" id="A0A1L9WTZ1"/>
<evidence type="ECO:0000256" key="1">
    <source>
        <dbReference type="ARBA" id="ARBA00022857"/>
    </source>
</evidence>
<accession>A0A1L9WTZ1</accession>
<protein>
    <recommendedName>
        <fullName evidence="3">NmrA-like domain-containing protein</fullName>
    </recommendedName>
</protein>